<sequence length="106" mass="12352">MLDININCHTTDIVEVGVTTSYQTANRMIEDIGKHYYNAIVERVRNGPPFRIIMDNINVYVRSNMKELLTMVECSTGFGQLPYYKVKSHIKCHRQNKDIVLSFYSF</sequence>
<name>A0ABD3XBT4_SINWO</name>
<evidence type="ECO:0000313" key="2">
    <source>
        <dbReference type="Proteomes" id="UP001634394"/>
    </source>
</evidence>
<proteinExistence type="predicted"/>
<protein>
    <recommendedName>
        <fullName evidence="3">Transposase</fullName>
    </recommendedName>
</protein>
<dbReference type="EMBL" id="JBJQND010000003">
    <property type="protein sequence ID" value="KAL3883734.1"/>
    <property type="molecule type" value="Genomic_DNA"/>
</dbReference>
<evidence type="ECO:0008006" key="3">
    <source>
        <dbReference type="Google" id="ProtNLM"/>
    </source>
</evidence>
<evidence type="ECO:0000313" key="1">
    <source>
        <dbReference type="EMBL" id="KAL3883734.1"/>
    </source>
</evidence>
<gene>
    <name evidence="1" type="ORF">ACJMK2_029969</name>
</gene>
<accession>A0ABD3XBT4</accession>
<reference evidence="1 2" key="1">
    <citation type="submission" date="2024-11" db="EMBL/GenBank/DDBJ databases">
        <title>Chromosome-level genome assembly of the freshwater bivalve Anodonta woodiana.</title>
        <authorList>
            <person name="Chen X."/>
        </authorList>
    </citation>
    <scope>NUCLEOTIDE SEQUENCE [LARGE SCALE GENOMIC DNA]</scope>
    <source>
        <strain evidence="1">MN2024</strain>
        <tissue evidence="1">Gills</tissue>
    </source>
</reference>
<keyword evidence="2" id="KW-1185">Reference proteome</keyword>
<comment type="caution">
    <text evidence="1">The sequence shown here is derived from an EMBL/GenBank/DDBJ whole genome shotgun (WGS) entry which is preliminary data.</text>
</comment>
<organism evidence="1 2">
    <name type="scientific">Sinanodonta woodiana</name>
    <name type="common">Chinese pond mussel</name>
    <name type="synonym">Anodonta woodiana</name>
    <dbReference type="NCBI Taxonomy" id="1069815"/>
    <lineage>
        <taxon>Eukaryota</taxon>
        <taxon>Metazoa</taxon>
        <taxon>Spiralia</taxon>
        <taxon>Lophotrochozoa</taxon>
        <taxon>Mollusca</taxon>
        <taxon>Bivalvia</taxon>
        <taxon>Autobranchia</taxon>
        <taxon>Heteroconchia</taxon>
        <taxon>Palaeoheterodonta</taxon>
        <taxon>Unionida</taxon>
        <taxon>Unionoidea</taxon>
        <taxon>Unionidae</taxon>
        <taxon>Unioninae</taxon>
        <taxon>Sinanodonta</taxon>
    </lineage>
</organism>
<dbReference type="Proteomes" id="UP001634394">
    <property type="component" value="Unassembled WGS sequence"/>
</dbReference>
<dbReference type="AlphaFoldDB" id="A0ABD3XBT4"/>